<dbReference type="RefSeq" id="WP_307230980.1">
    <property type="nucleotide sequence ID" value="NZ_JAUSVF010000001.1"/>
</dbReference>
<keyword evidence="1" id="KW-0175">Coiled coil</keyword>
<gene>
    <name evidence="2" type="ORF">QO002_003000</name>
</gene>
<feature type="coiled-coil region" evidence="1">
    <location>
        <begin position="175"/>
        <end position="202"/>
    </location>
</feature>
<evidence type="ECO:0000313" key="2">
    <source>
        <dbReference type="EMBL" id="MDQ0320862.1"/>
    </source>
</evidence>
<keyword evidence="3" id="KW-1185">Reference proteome</keyword>
<name>A0ABU0BRI6_9HYPH</name>
<dbReference type="Proteomes" id="UP001230207">
    <property type="component" value="Unassembled WGS sequence"/>
</dbReference>
<evidence type="ECO:0000256" key="1">
    <source>
        <dbReference type="SAM" id="Coils"/>
    </source>
</evidence>
<comment type="caution">
    <text evidence="2">The sequence shown here is derived from an EMBL/GenBank/DDBJ whole genome shotgun (WGS) entry which is preliminary data.</text>
</comment>
<proteinExistence type="predicted"/>
<reference evidence="2 3" key="1">
    <citation type="submission" date="2023-07" db="EMBL/GenBank/DDBJ databases">
        <title>Genomic Encyclopedia of Type Strains, Phase IV (KMG-IV): sequencing the most valuable type-strain genomes for metagenomic binning, comparative biology and taxonomic classification.</title>
        <authorList>
            <person name="Goeker M."/>
        </authorList>
    </citation>
    <scope>NUCLEOTIDE SEQUENCE [LARGE SCALE GENOMIC DNA]</scope>
    <source>
        <strain evidence="2 3">DSM 1112</strain>
    </source>
</reference>
<organism evidence="2 3">
    <name type="scientific">Pararhizobium capsulatum DSM 1112</name>
    <dbReference type="NCBI Taxonomy" id="1121113"/>
    <lineage>
        <taxon>Bacteria</taxon>
        <taxon>Pseudomonadati</taxon>
        <taxon>Pseudomonadota</taxon>
        <taxon>Alphaproteobacteria</taxon>
        <taxon>Hyphomicrobiales</taxon>
        <taxon>Rhizobiaceae</taxon>
        <taxon>Rhizobium/Agrobacterium group</taxon>
        <taxon>Pararhizobium</taxon>
    </lineage>
</organism>
<dbReference type="EMBL" id="JAUSVF010000001">
    <property type="protein sequence ID" value="MDQ0320862.1"/>
    <property type="molecule type" value="Genomic_DNA"/>
</dbReference>
<sequence>MRAIHGLSHLGSEVDAFLQRILVVPTAGGRGQQHGNLNLAKAVGKSVAEIICSVLAGEMTVANLDRRRTGIGRWRCEAVAHKKAFRQRVPSCGWGDRIASGMTIAIFFGRLQTCARRTCSLLACMFSLAAAAAALAADYPTTGMLYNQQEDSSLTYNCTLQGSQQRLRCEFIQTAVRKKAKAADLEKKLDEARKNYPSAVKEFSDPKEFNMVGAWLGMATGQISIDAALARNPGIATDAAKSKEGMIRLQEDAKTNPSVLATFRALAGMCDHPTEENFLKITKADHDKDLRTCQVSSNPFAQEFVWVSDFGNGGAWVVSSQPEGPCGVVQLSRFEKDQSDTSNLFWRYIARKAATNPSGTVLPGLTCSAVDQAECAYDWKKTRSDHLQCEFVEFSPI</sequence>
<accession>A0ABU0BRI6</accession>
<protein>
    <submittedName>
        <fullName evidence="2">Uncharacterized protein</fullName>
    </submittedName>
</protein>
<evidence type="ECO:0000313" key="3">
    <source>
        <dbReference type="Proteomes" id="UP001230207"/>
    </source>
</evidence>